<evidence type="ECO:0000313" key="2">
    <source>
        <dbReference type="Proteomes" id="UP000324974"/>
    </source>
</evidence>
<accession>A0A5C1ALZ6</accession>
<dbReference type="KEGG" id="lrs:PX52LOC_06242"/>
<protein>
    <submittedName>
        <fullName evidence="1">Uncharacterized protein</fullName>
    </submittedName>
</protein>
<gene>
    <name evidence="1" type="ORF">PX52LOC_06242</name>
</gene>
<keyword evidence="2" id="KW-1185">Reference proteome</keyword>
<organism evidence="1 2">
    <name type="scientific">Limnoglobus roseus</name>
    <dbReference type="NCBI Taxonomy" id="2598579"/>
    <lineage>
        <taxon>Bacteria</taxon>
        <taxon>Pseudomonadati</taxon>
        <taxon>Planctomycetota</taxon>
        <taxon>Planctomycetia</taxon>
        <taxon>Gemmatales</taxon>
        <taxon>Gemmataceae</taxon>
        <taxon>Limnoglobus</taxon>
    </lineage>
</organism>
<name>A0A5C1ALZ6_9BACT</name>
<dbReference type="EMBL" id="CP042425">
    <property type="protein sequence ID" value="QEL19183.1"/>
    <property type="molecule type" value="Genomic_DNA"/>
</dbReference>
<dbReference type="AlphaFoldDB" id="A0A5C1ALZ6"/>
<dbReference type="Proteomes" id="UP000324974">
    <property type="component" value="Chromosome"/>
</dbReference>
<reference evidence="2" key="1">
    <citation type="submission" date="2019-08" db="EMBL/GenBank/DDBJ databases">
        <title>Limnoglobus roseus gen. nov., sp. nov., a novel freshwater planctomycete with a giant genome from the family Gemmataceae.</title>
        <authorList>
            <person name="Kulichevskaya I.S."/>
            <person name="Naumoff D.G."/>
            <person name="Miroshnikov K."/>
            <person name="Ivanova A."/>
            <person name="Philippov D.A."/>
            <person name="Hakobyan A."/>
            <person name="Rijpstra I.C."/>
            <person name="Sinninghe Damste J.S."/>
            <person name="Liesack W."/>
            <person name="Dedysh S.N."/>
        </authorList>
    </citation>
    <scope>NUCLEOTIDE SEQUENCE [LARGE SCALE GENOMIC DNA]</scope>
    <source>
        <strain evidence="2">PX52</strain>
    </source>
</reference>
<evidence type="ECO:0000313" key="1">
    <source>
        <dbReference type="EMBL" id="QEL19183.1"/>
    </source>
</evidence>
<proteinExistence type="predicted"/>
<sequence length="198" mass="21089">MSPQPRTELHVVRRGPRCFGSKAVGRVRIEHSGGVQKIAWLAVSDQIRVTTKSLLDGFLQSHPVGSVIGSDVASGRPALPPGDAMPTKDLTFNLTADADGKVTGSHDENPPFRVRLKKVVVRSTTGCNNRTHALKAGFTGGATFEHDDQMSDCSDLAIDLGDLHAPGGTTTTLFFELSGFDPQEAVTLEGTLTYSLFG</sequence>